<protein>
    <submittedName>
        <fullName evidence="1">Uncharacterized protein</fullName>
    </submittedName>
</protein>
<organism evidence="1 2">
    <name type="scientific">Parelaphostrongylus tenuis</name>
    <name type="common">Meningeal worm</name>
    <dbReference type="NCBI Taxonomy" id="148309"/>
    <lineage>
        <taxon>Eukaryota</taxon>
        <taxon>Metazoa</taxon>
        <taxon>Ecdysozoa</taxon>
        <taxon>Nematoda</taxon>
        <taxon>Chromadorea</taxon>
        <taxon>Rhabditida</taxon>
        <taxon>Rhabditina</taxon>
        <taxon>Rhabditomorpha</taxon>
        <taxon>Strongyloidea</taxon>
        <taxon>Metastrongylidae</taxon>
        <taxon>Parelaphostrongylus</taxon>
    </lineage>
</organism>
<keyword evidence="2" id="KW-1185">Reference proteome</keyword>
<evidence type="ECO:0000313" key="1">
    <source>
        <dbReference type="EMBL" id="KAJ1349700.1"/>
    </source>
</evidence>
<dbReference type="AlphaFoldDB" id="A0AAD5M200"/>
<dbReference type="Proteomes" id="UP001196413">
    <property type="component" value="Unassembled WGS sequence"/>
</dbReference>
<dbReference type="EMBL" id="JAHQIW010000721">
    <property type="protein sequence ID" value="KAJ1349700.1"/>
    <property type="molecule type" value="Genomic_DNA"/>
</dbReference>
<accession>A0AAD5M200</accession>
<gene>
    <name evidence="1" type="ORF">KIN20_005320</name>
</gene>
<sequence length="65" mass="6339">MKRRGGGGGCWCGGPGGDGGGVSVSNVVFGQVPHHGSLCTLSSSHTLRSPPCLRIRGCSAASAAS</sequence>
<reference evidence="1" key="1">
    <citation type="submission" date="2021-06" db="EMBL/GenBank/DDBJ databases">
        <title>Parelaphostrongylus tenuis whole genome reference sequence.</title>
        <authorList>
            <person name="Garwood T.J."/>
            <person name="Larsen P.A."/>
            <person name="Fountain-Jones N.M."/>
            <person name="Garbe J.R."/>
            <person name="Macchietto M.G."/>
            <person name="Kania S.A."/>
            <person name="Gerhold R.W."/>
            <person name="Richards J.E."/>
            <person name="Wolf T.M."/>
        </authorList>
    </citation>
    <scope>NUCLEOTIDE SEQUENCE</scope>
    <source>
        <strain evidence="1">MNPRO001-30</strain>
        <tissue evidence="1">Meninges</tissue>
    </source>
</reference>
<evidence type="ECO:0000313" key="2">
    <source>
        <dbReference type="Proteomes" id="UP001196413"/>
    </source>
</evidence>
<comment type="caution">
    <text evidence="1">The sequence shown here is derived from an EMBL/GenBank/DDBJ whole genome shotgun (WGS) entry which is preliminary data.</text>
</comment>
<name>A0AAD5M200_PARTN</name>
<proteinExistence type="predicted"/>